<dbReference type="AlphaFoldDB" id="A0A8C9CRU2"/>
<feature type="chain" id="PRO_5034727958" description="Ig-like domain-containing protein" evidence="1">
    <location>
        <begin position="21"/>
        <end position="118"/>
    </location>
</feature>
<evidence type="ECO:0000259" key="2">
    <source>
        <dbReference type="PROSITE" id="PS50835"/>
    </source>
</evidence>
<dbReference type="InterPro" id="IPR050150">
    <property type="entry name" value="IgV_Light_Chain"/>
</dbReference>
<dbReference type="InterPro" id="IPR036179">
    <property type="entry name" value="Ig-like_dom_sf"/>
</dbReference>
<keyword evidence="1" id="KW-0732">Signal</keyword>
<protein>
    <recommendedName>
        <fullName evidence="2">Ig-like domain-containing protein</fullName>
    </recommendedName>
</protein>
<dbReference type="InterPro" id="IPR013106">
    <property type="entry name" value="Ig_V-set"/>
</dbReference>
<dbReference type="Pfam" id="PF07686">
    <property type="entry name" value="V-set"/>
    <property type="match status" value="1"/>
</dbReference>
<dbReference type="PROSITE" id="PS50835">
    <property type="entry name" value="IG_LIKE"/>
    <property type="match status" value="1"/>
</dbReference>
<accession>A0A8C9CRU2</accession>
<dbReference type="SMART" id="SM00409">
    <property type="entry name" value="IG"/>
    <property type="match status" value="1"/>
</dbReference>
<proteinExistence type="predicted"/>
<dbReference type="Gene3D" id="2.60.40.10">
    <property type="entry name" value="Immunoglobulins"/>
    <property type="match status" value="1"/>
</dbReference>
<sequence length="118" mass="12593">MAWTSDWITLLAHCTAISQTVVTQESSLTTSPGGTVTLTCGSSTGAVTTSNYATWVQEKSYQIHTGLIGGTNYRGPGVPAALTITGAQPEDEAVYYCALNYWRKCEVMGQHTKVLNAT</sequence>
<dbReference type="Ensembl" id="ENSPEMT00000033319.1">
    <property type="protein sequence ID" value="ENSPEMP00000036002.1"/>
    <property type="gene ID" value="ENSPEMG00000027817.1"/>
</dbReference>
<dbReference type="SUPFAM" id="SSF48726">
    <property type="entry name" value="Immunoglobulin"/>
    <property type="match status" value="1"/>
</dbReference>
<dbReference type="SMART" id="SM00406">
    <property type="entry name" value="IGv"/>
    <property type="match status" value="1"/>
</dbReference>
<dbReference type="PANTHER" id="PTHR23267">
    <property type="entry name" value="IMMUNOGLOBULIN LIGHT CHAIN"/>
    <property type="match status" value="1"/>
</dbReference>
<dbReference type="InterPro" id="IPR013783">
    <property type="entry name" value="Ig-like_fold"/>
</dbReference>
<reference evidence="4" key="1">
    <citation type="submission" date="2018-10" db="EMBL/GenBank/DDBJ databases">
        <title>Improved assembly of the deer mouse Peromyscus maniculatus genome.</title>
        <authorList>
            <person name="Lassance J.-M."/>
            <person name="Hoekstra H.E."/>
        </authorList>
    </citation>
    <scope>NUCLEOTIDE SEQUENCE [LARGE SCALE GENOMIC DNA]</scope>
</reference>
<evidence type="ECO:0000256" key="1">
    <source>
        <dbReference type="SAM" id="SignalP"/>
    </source>
</evidence>
<name>A0A8C9CRU2_PERMB</name>
<dbReference type="Proteomes" id="UP000694547">
    <property type="component" value="Unassembled WGS sequence"/>
</dbReference>
<reference evidence="3" key="3">
    <citation type="submission" date="2025-09" db="UniProtKB">
        <authorList>
            <consortium name="Ensembl"/>
        </authorList>
    </citation>
    <scope>IDENTIFICATION</scope>
</reference>
<dbReference type="InterPro" id="IPR003599">
    <property type="entry name" value="Ig_sub"/>
</dbReference>
<organism evidence="3 4">
    <name type="scientific">Peromyscus maniculatus bairdii</name>
    <name type="common">Prairie deer mouse</name>
    <dbReference type="NCBI Taxonomy" id="230844"/>
    <lineage>
        <taxon>Eukaryota</taxon>
        <taxon>Metazoa</taxon>
        <taxon>Chordata</taxon>
        <taxon>Craniata</taxon>
        <taxon>Vertebrata</taxon>
        <taxon>Euteleostomi</taxon>
        <taxon>Mammalia</taxon>
        <taxon>Eutheria</taxon>
        <taxon>Euarchontoglires</taxon>
        <taxon>Glires</taxon>
        <taxon>Rodentia</taxon>
        <taxon>Myomorpha</taxon>
        <taxon>Muroidea</taxon>
        <taxon>Cricetidae</taxon>
        <taxon>Neotominae</taxon>
        <taxon>Peromyscus</taxon>
    </lineage>
</organism>
<reference evidence="3" key="2">
    <citation type="submission" date="2025-08" db="UniProtKB">
        <authorList>
            <consortium name="Ensembl"/>
        </authorList>
    </citation>
    <scope>IDENTIFICATION</scope>
</reference>
<dbReference type="GeneTree" id="ENSGT00940000163781"/>
<evidence type="ECO:0000313" key="3">
    <source>
        <dbReference type="Ensembl" id="ENSPEMP00000036002.1"/>
    </source>
</evidence>
<feature type="signal peptide" evidence="1">
    <location>
        <begin position="1"/>
        <end position="20"/>
    </location>
</feature>
<feature type="domain" description="Ig-like" evidence="2">
    <location>
        <begin position="19"/>
        <end position="116"/>
    </location>
</feature>
<evidence type="ECO:0000313" key="4">
    <source>
        <dbReference type="Proteomes" id="UP000694547"/>
    </source>
</evidence>
<keyword evidence="4" id="KW-1185">Reference proteome</keyword>
<dbReference type="InterPro" id="IPR007110">
    <property type="entry name" value="Ig-like_dom"/>
</dbReference>